<accession>A0A2T4S5X3</accession>
<name>A0A2T4S5X3_9STAP</name>
<dbReference type="Proteomes" id="UP000240400">
    <property type="component" value="Unassembled WGS sequence"/>
</dbReference>
<dbReference type="Pfam" id="PF11673">
    <property type="entry name" value="DUF3269"/>
    <property type="match status" value="1"/>
</dbReference>
<sequence>MGLLEGAKNKYYLKNKYGEIAFSVIPLTEDTNYVGNMAGMHYQKMKAIKTDKELAEFIKANELVK</sequence>
<dbReference type="RefSeq" id="WP_107644714.1">
    <property type="nucleotide sequence ID" value="NZ_PZHR01000551.1"/>
</dbReference>
<evidence type="ECO:0000313" key="2">
    <source>
        <dbReference type="Proteomes" id="UP000240400"/>
    </source>
</evidence>
<dbReference type="OrthoDB" id="9867303at2"/>
<organism evidence="1 2">
    <name type="scientific">Staphylococcus nepalensis</name>
    <dbReference type="NCBI Taxonomy" id="214473"/>
    <lineage>
        <taxon>Bacteria</taxon>
        <taxon>Bacillati</taxon>
        <taxon>Bacillota</taxon>
        <taxon>Bacilli</taxon>
        <taxon>Bacillales</taxon>
        <taxon>Staphylococcaceae</taxon>
        <taxon>Staphylococcus</taxon>
    </lineage>
</organism>
<comment type="caution">
    <text evidence="1">The sequence shown here is derived from an EMBL/GenBank/DDBJ whole genome shotgun (WGS) entry which is preliminary data.</text>
</comment>
<evidence type="ECO:0000313" key="1">
    <source>
        <dbReference type="EMBL" id="PTK46684.1"/>
    </source>
</evidence>
<gene>
    <name evidence="1" type="ORF">BUZ61_15880</name>
</gene>
<dbReference type="AlphaFoldDB" id="A0A2T4S5X3"/>
<dbReference type="InterPro" id="IPR021687">
    <property type="entry name" value="DUF3269"/>
</dbReference>
<protein>
    <submittedName>
        <fullName evidence="1">Uncharacterized protein</fullName>
    </submittedName>
</protein>
<reference evidence="1 2" key="1">
    <citation type="journal article" date="2016" name="Front. Microbiol.">
        <title>Comprehensive Phylogenetic Analysis of Bovine Non-aureus Staphylococci Species Based on Whole-Genome Sequencing.</title>
        <authorList>
            <person name="Naushad S."/>
            <person name="Barkema H.W."/>
            <person name="Luby C."/>
            <person name="Condas L.A."/>
            <person name="Nobrega D.B."/>
            <person name="Carson D.A."/>
            <person name="De Buck J."/>
        </authorList>
    </citation>
    <scope>NUCLEOTIDE SEQUENCE [LARGE SCALE GENOMIC DNA]</scope>
    <source>
        <strain evidence="1 2">SNUC 4337</strain>
    </source>
</reference>
<proteinExistence type="predicted"/>
<dbReference type="EMBL" id="PZHR01000551">
    <property type="protein sequence ID" value="PTK46684.1"/>
    <property type="molecule type" value="Genomic_DNA"/>
</dbReference>